<feature type="transmembrane region" description="Helical" evidence="8">
    <location>
        <begin position="48"/>
        <end position="65"/>
    </location>
</feature>
<feature type="transmembrane region" description="Helical" evidence="8">
    <location>
        <begin position="96"/>
        <end position="122"/>
    </location>
</feature>
<dbReference type="AlphaFoldDB" id="A0A0S8GH74"/>
<dbReference type="PANTHER" id="PTHR21716:SF53">
    <property type="entry name" value="PERMEASE PERM-RELATED"/>
    <property type="match status" value="1"/>
</dbReference>
<name>A0A0S8GH74_UNCW3</name>
<dbReference type="GO" id="GO:0005886">
    <property type="term" value="C:plasma membrane"/>
    <property type="evidence" value="ECO:0007669"/>
    <property type="project" value="UniProtKB-SubCell"/>
</dbReference>
<feature type="transmembrane region" description="Helical" evidence="8">
    <location>
        <begin position="6"/>
        <end position="36"/>
    </location>
</feature>
<gene>
    <name evidence="9" type="ORF">AMJ87_05055</name>
</gene>
<dbReference type="EMBL" id="LJUO01000034">
    <property type="protein sequence ID" value="KPK72359.1"/>
    <property type="molecule type" value="Genomic_DNA"/>
</dbReference>
<evidence type="ECO:0000256" key="7">
    <source>
        <dbReference type="ARBA" id="ARBA00023136"/>
    </source>
</evidence>
<feature type="transmembrane region" description="Helical" evidence="8">
    <location>
        <begin position="187"/>
        <end position="209"/>
    </location>
</feature>
<evidence type="ECO:0000313" key="10">
    <source>
        <dbReference type="Proteomes" id="UP000051096"/>
    </source>
</evidence>
<keyword evidence="3" id="KW-0813">Transport</keyword>
<comment type="similarity">
    <text evidence="2">Belongs to the autoinducer-2 exporter (AI-2E) (TC 2.A.86) family.</text>
</comment>
<proteinExistence type="inferred from homology"/>
<comment type="caution">
    <text evidence="9">The sequence shown here is derived from an EMBL/GenBank/DDBJ whole genome shotgun (WGS) entry which is preliminary data.</text>
</comment>
<evidence type="ECO:0000256" key="2">
    <source>
        <dbReference type="ARBA" id="ARBA00009773"/>
    </source>
</evidence>
<dbReference type="GO" id="GO:0055085">
    <property type="term" value="P:transmembrane transport"/>
    <property type="evidence" value="ECO:0007669"/>
    <property type="project" value="TreeGrafter"/>
</dbReference>
<evidence type="ECO:0000256" key="1">
    <source>
        <dbReference type="ARBA" id="ARBA00004651"/>
    </source>
</evidence>
<dbReference type="PANTHER" id="PTHR21716">
    <property type="entry name" value="TRANSMEMBRANE PROTEIN"/>
    <property type="match status" value="1"/>
</dbReference>
<sequence length="383" mass="42728">MQKVILYITIILVATFVIISPTFSPIWLLLLVIAILYPMRRDEDARPVFVLSLVLLFLYFLLHYASILVPFIIGLGIAYIFAPFVDLLERKKVPRVLAILAFLIPIIAFFPLVITLIIVGLVNELQGLIEKIPEAIEHIQVFSGVVISRLNEIGVEIEPNIIANTITSHLTNIVSGLFTTIEQIGKGVTGIVMLIYNLVFIPLSAYLFLADREKISSWFSNLFPAHQRKRMNEFLKKLNFSLARFFRGTLLLMLIVGFIVGFFLWVLGIKYYLLLGIIAALCNLIPNIGYVLSFIPAILIGVLSPAPVVNVVKIVSVYVGEQLLENFVLGPIIIGKSAKLHPVVVMIVLIMGGAIFGFWGVVLAVPLTICIRELLNFYLNVNV</sequence>
<keyword evidence="4" id="KW-1003">Cell membrane</keyword>
<keyword evidence="6 8" id="KW-1133">Transmembrane helix</keyword>
<accession>A0A0S8GH74</accession>
<feature type="transmembrane region" description="Helical" evidence="8">
    <location>
        <begin position="245"/>
        <end position="265"/>
    </location>
</feature>
<evidence type="ECO:0000256" key="6">
    <source>
        <dbReference type="ARBA" id="ARBA00022989"/>
    </source>
</evidence>
<comment type="subcellular location">
    <subcellularLocation>
        <location evidence="1">Cell membrane</location>
        <topology evidence="1">Multi-pass membrane protein</topology>
    </subcellularLocation>
</comment>
<organism evidence="9 10">
    <name type="scientific">candidate division WOR_3 bacterium SM23_60</name>
    <dbReference type="NCBI Taxonomy" id="1703780"/>
    <lineage>
        <taxon>Bacteria</taxon>
        <taxon>Bacteria division WOR-3</taxon>
    </lineage>
</organism>
<protein>
    <recommendedName>
        <fullName evidence="11">Permease</fullName>
    </recommendedName>
</protein>
<feature type="transmembrane region" description="Helical" evidence="8">
    <location>
        <begin position="340"/>
        <end position="365"/>
    </location>
</feature>
<dbReference type="Pfam" id="PF01594">
    <property type="entry name" value="AI-2E_transport"/>
    <property type="match status" value="1"/>
</dbReference>
<evidence type="ECO:0000256" key="3">
    <source>
        <dbReference type="ARBA" id="ARBA00022448"/>
    </source>
</evidence>
<evidence type="ECO:0000256" key="4">
    <source>
        <dbReference type="ARBA" id="ARBA00022475"/>
    </source>
</evidence>
<evidence type="ECO:0000313" key="9">
    <source>
        <dbReference type="EMBL" id="KPK72359.1"/>
    </source>
</evidence>
<dbReference type="InterPro" id="IPR002549">
    <property type="entry name" value="AI-2E-like"/>
</dbReference>
<keyword evidence="7 8" id="KW-0472">Membrane</keyword>
<dbReference type="Proteomes" id="UP000051096">
    <property type="component" value="Unassembled WGS sequence"/>
</dbReference>
<evidence type="ECO:0008006" key="11">
    <source>
        <dbReference type="Google" id="ProtNLM"/>
    </source>
</evidence>
<reference evidence="9 10" key="1">
    <citation type="journal article" date="2015" name="Microbiome">
        <title>Genomic resolution of linkages in carbon, nitrogen, and sulfur cycling among widespread estuary sediment bacteria.</title>
        <authorList>
            <person name="Baker B.J."/>
            <person name="Lazar C.S."/>
            <person name="Teske A.P."/>
            <person name="Dick G.J."/>
        </authorList>
    </citation>
    <scope>NUCLEOTIDE SEQUENCE [LARGE SCALE GENOMIC DNA]</scope>
    <source>
        <strain evidence="9">SM23_60</strain>
    </source>
</reference>
<evidence type="ECO:0000256" key="8">
    <source>
        <dbReference type="SAM" id="Phobius"/>
    </source>
</evidence>
<evidence type="ECO:0000256" key="5">
    <source>
        <dbReference type="ARBA" id="ARBA00022692"/>
    </source>
</evidence>
<feature type="transmembrane region" description="Helical" evidence="8">
    <location>
        <begin position="271"/>
        <end position="292"/>
    </location>
</feature>
<keyword evidence="5 8" id="KW-0812">Transmembrane</keyword>